<reference evidence="1" key="1">
    <citation type="submission" date="2020-03" db="EMBL/GenBank/DDBJ databases">
        <title>The deep terrestrial virosphere.</title>
        <authorList>
            <person name="Holmfeldt K."/>
            <person name="Nilsson E."/>
            <person name="Simone D."/>
            <person name="Lopez-Fernandez M."/>
            <person name="Wu X."/>
            <person name="de Brujin I."/>
            <person name="Lundin D."/>
            <person name="Andersson A."/>
            <person name="Bertilsson S."/>
            <person name="Dopson M."/>
        </authorList>
    </citation>
    <scope>NUCLEOTIDE SEQUENCE</scope>
    <source>
        <strain evidence="1">MM415B02488</strain>
    </source>
</reference>
<name>A0A6M3L9V4_9ZZZZ</name>
<organism evidence="1">
    <name type="scientific">viral metagenome</name>
    <dbReference type="NCBI Taxonomy" id="1070528"/>
    <lineage>
        <taxon>unclassified sequences</taxon>
        <taxon>metagenomes</taxon>
        <taxon>organismal metagenomes</taxon>
    </lineage>
</organism>
<proteinExistence type="predicted"/>
<accession>A0A6M3L9V4</accession>
<dbReference type="AlphaFoldDB" id="A0A6M3L9V4"/>
<protein>
    <submittedName>
        <fullName evidence="1">Uncharacterized protein</fullName>
    </submittedName>
</protein>
<gene>
    <name evidence="1" type="ORF">MM415B02488_0006</name>
</gene>
<dbReference type="EMBL" id="MT142874">
    <property type="protein sequence ID" value="QJA89868.1"/>
    <property type="molecule type" value="Genomic_DNA"/>
</dbReference>
<sequence>MKILQAIDYDELEAAGVFKIGGYNDWKRFCRNPFVWLIRAEEEIAQKVWGIIETRMKTEMDNLDKRTIAECRKRLDIPGEYSDDAIFNLSKHTFSFSCARVSLALNDLLTVLKEVYGND</sequence>
<evidence type="ECO:0000313" key="1">
    <source>
        <dbReference type="EMBL" id="QJA89868.1"/>
    </source>
</evidence>